<dbReference type="OrthoDB" id="581879at2"/>
<gene>
    <name evidence="9" type="ORF">CWO92_09650</name>
</gene>
<evidence type="ECO:0000256" key="7">
    <source>
        <dbReference type="SAM" id="Phobius"/>
    </source>
</evidence>
<reference evidence="9 10" key="1">
    <citation type="submission" date="2017-11" db="EMBL/GenBank/DDBJ databases">
        <title>Bacillus camelliae sp. nov., isolated from pu'er tea.</title>
        <authorList>
            <person name="Niu L."/>
        </authorList>
    </citation>
    <scope>NUCLEOTIDE SEQUENCE [LARGE SCALE GENOMIC DNA]</scope>
    <source>
        <strain evidence="9 10">7578-1</strain>
    </source>
</reference>
<name>A0A2N3LLG6_9BACI</name>
<dbReference type="PANTHER" id="PTHR30509:SF9">
    <property type="entry name" value="MULTIDRUG RESISTANCE PROTEIN MDTO"/>
    <property type="match status" value="1"/>
</dbReference>
<dbReference type="PANTHER" id="PTHR30509">
    <property type="entry name" value="P-HYDROXYBENZOIC ACID EFFLUX PUMP SUBUNIT-RELATED"/>
    <property type="match status" value="1"/>
</dbReference>
<evidence type="ECO:0000256" key="1">
    <source>
        <dbReference type="ARBA" id="ARBA00004651"/>
    </source>
</evidence>
<dbReference type="GO" id="GO:0005886">
    <property type="term" value="C:plasma membrane"/>
    <property type="evidence" value="ECO:0007669"/>
    <property type="project" value="UniProtKB-SubCell"/>
</dbReference>
<dbReference type="RefSeq" id="WP_101353992.1">
    <property type="nucleotide sequence ID" value="NZ_PIQO01000005.1"/>
</dbReference>
<comment type="similarity">
    <text evidence="6">Belongs to the YccS/YhfK family.</text>
</comment>
<dbReference type="EMBL" id="PIQO01000005">
    <property type="protein sequence ID" value="PKR85437.1"/>
    <property type="molecule type" value="Genomic_DNA"/>
</dbReference>
<feature type="transmembrane region" description="Helical" evidence="7">
    <location>
        <begin position="63"/>
        <end position="88"/>
    </location>
</feature>
<evidence type="ECO:0000313" key="10">
    <source>
        <dbReference type="Proteomes" id="UP000233440"/>
    </source>
</evidence>
<feature type="transmembrane region" description="Helical" evidence="7">
    <location>
        <begin position="421"/>
        <end position="449"/>
    </location>
</feature>
<sequence length="666" mass="73604">MKNQKKKGLLELNRKHRKKATSSGFSSWKSSLGAALKQAFEVKKTPFPWTKAVSAGICTGLPAMIGLMLGNLHFGLIAGIGSFTYLYMFNEPYATRAKKLGSVMIGMSLSVGIGSLLAPSPIASAIMVGIIGFIATFVFGALKIPGPAAIFFVLGFTMTTAMPLDPTQAPLRAALVLSGGAIAWIIGMLPRILHPHGPETTAVIKVYHELANFIDAVGTDSYDVARHKIVLALKTAEDTLAEGYISWKVSNQYKRLILLNDHANNIFLSILEHTDENSTRLPKELSDSVRLLTAYMEQKNTKTISQIQLPDYIDETTMFLFSKVYDADAILNEPVTKINHEVKRTTLTLQTLLGGAFDKNSMVFHSSLRYGIVLVVAALIAYYAPFNRSYWIPLSCAAVMSGSTIISTFHRAIQRSFGTIIGILIASFVLSTHPQGIVIVFLSMILTFLTELFIVRNYAIAAFFITPNALLMAESSTSLHNVSYFATVRVIDIIIGCMIGLLGAIIIGRRRASMLLPHIMAKTIRSQEQFFMILFSEWRSSAKHLIVHAQNKMHTNLTNLKVVYTTALGELPNNKTTLEYQWPSIFSIEQLGYLLDACFKLEKRPILDDKVLSQYLLVFEMMAKSTELSRPLPKKDVPDIPGLAKVPKEIRDLQNALQINEKASTS</sequence>
<feature type="transmembrane region" description="Helical" evidence="7">
    <location>
        <begin position="100"/>
        <end position="118"/>
    </location>
</feature>
<keyword evidence="3 7" id="KW-0812">Transmembrane</keyword>
<evidence type="ECO:0000256" key="5">
    <source>
        <dbReference type="ARBA" id="ARBA00023136"/>
    </source>
</evidence>
<dbReference type="Proteomes" id="UP000233440">
    <property type="component" value="Unassembled WGS sequence"/>
</dbReference>
<comment type="caution">
    <text evidence="9">The sequence shown here is derived from an EMBL/GenBank/DDBJ whole genome shotgun (WGS) entry which is preliminary data.</text>
</comment>
<evidence type="ECO:0000256" key="3">
    <source>
        <dbReference type="ARBA" id="ARBA00022692"/>
    </source>
</evidence>
<evidence type="ECO:0000313" key="9">
    <source>
        <dbReference type="EMBL" id="PKR85437.1"/>
    </source>
</evidence>
<dbReference type="InterPro" id="IPR049453">
    <property type="entry name" value="Memb_transporter_dom"/>
</dbReference>
<feature type="transmembrane region" description="Helical" evidence="7">
    <location>
        <begin position="390"/>
        <end position="409"/>
    </location>
</feature>
<evidence type="ECO:0000256" key="4">
    <source>
        <dbReference type="ARBA" id="ARBA00022989"/>
    </source>
</evidence>
<keyword evidence="5 7" id="KW-0472">Membrane</keyword>
<feature type="transmembrane region" description="Helical" evidence="7">
    <location>
        <begin position="367"/>
        <end position="384"/>
    </location>
</feature>
<organism evidence="9 10">
    <name type="scientific">Heyndrickxia camelliae</name>
    <dbReference type="NCBI Taxonomy" id="1707093"/>
    <lineage>
        <taxon>Bacteria</taxon>
        <taxon>Bacillati</taxon>
        <taxon>Bacillota</taxon>
        <taxon>Bacilli</taxon>
        <taxon>Bacillales</taxon>
        <taxon>Bacillaceae</taxon>
        <taxon>Heyndrickxia</taxon>
    </lineage>
</organism>
<accession>A0A2N3LLG6</accession>
<protein>
    <submittedName>
        <fullName evidence="9">FUSC family protein</fullName>
    </submittedName>
</protein>
<keyword evidence="2" id="KW-1003">Cell membrane</keyword>
<keyword evidence="4 7" id="KW-1133">Transmembrane helix</keyword>
<dbReference type="AlphaFoldDB" id="A0A2N3LLG6"/>
<feature type="domain" description="Integral membrane bound transporter" evidence="8">
    <location>
        <begin position="376"/>
        <end position="502"/>
    </location>
</feature>
<evidence type="ECO:0000259" key="8">
    <source>
        <dbReference type="Pfam" id="PF13515"/>
    </source>
</evidence>
<proteinExistence type="inferred from homology"/>
<evidence type="ECO:0000256" key="2">
    <source>
        <dbReference type="ARBA" id="ARBA00022475"/>
    </source>
</evidence>
<dbReference type="Pfam" id="PF13515">
    <property type="entry name" value="FUSC_2"/>
    <property type="match status" value="1"/>
</dbReference>
<keyword evidence="10" id="KW-1185">Reference proteome</keyword>
<evidence type="ECO:0000256" key="6">
    <source>
        <dbReference type="ARBA" id="ARBA00043993"/>
    </source>
</evidence>
<feature type="transmembrane region" description="Helical" evidence="7">
    <location>
        <begin position="170"/>
        <end position="189"/>
    </location>
</feature>
<comment type="subcellular location">
    <subcellularLocation>
        <location evidence="1">Cell membrane</location>
        <topology evidence="1">Multi-pass membrane protein</topology>
    </subcellularLocation>
</comment>
<feature type="transmembrane region" description="Helical" evidence="7">
    <location>
        <begin position="482"/>
        <end position="507"/>
    </location>
</feature>